<protein>
    <recommendedName>
        <fullName evidence="4">Zinc finger CHC2-type domain-containing protein</fullName>
    </recommendedName>
</protein>
<reference evidence="5 6" key="1">
    <citation type="journal article" date="2016" name="Nat. Commun.">
        <title>Thousands of microbial genomes shed light on interconnected biogeochemical processes in an aquifer system.</title>
        <authorList>
            <person name="Anantharaman K."/>
            <person name="Brown C.T."/>
            <person name="Hug L.A."/>
            <person name="Sharon I."/>
            <person name="Castelle C.J."/>
            <person name="Probst A.J."/>
            <person name="Thomas B.C."/>
            <person name="Singh A."/>
            <person name="Wilkins M.J."/>
            <person name="Karaoz U."/>
            <person name="Brodie E.L."/>
            <person name="Williams K.H."/>
            <person name="Hubbard S.S."/>
            <person name="Banfield J.F."/>
        </authorList>
    </citation>
    <scope>NUCLEOTIDE SEQUENCE [LARGE SCALE GENOMIC DNA]</scope>
</reference>
<comment type="caution">
    <text evidence="5">The sequence shown here is derived from an EMBL/GenBank/DDBJ whole genome shotgun (WGS) entry which is preliminary data.</text>
</comment>
<evidence type="ECO:0000256" key="2">
    <source>
        <dbReference type="ARBA" id="ARBA00022771"/>
    </source>
</evidence>
<dbReference type="Gene3D" id="3.90.580.10">
    <property type="entry name" value="Zinc finger, CHC2-type domain"/>
    <property type="match status" value="1"/>
</dbReference>
<dbReference type="EMBL" id="MHLO01000046">
    <property type="protein sequence ID" value="OGZ10754.1"/>
    <property type="molecule type" value="Genomic_DNA"/>
</dbReference>
<proteinExistence type="predicted"/>
<dbReference type="PANTHER" id="PTHR30313:SF2">
    <property type="entry name" value="DNA PRIMASE"/>
    <property type="match status" value="1"/>
</dbReference>
<dbReference type="GO" id="GO:0003677">
    <property type="term" value="F:DNA binding"/>
    <property type="evidence" value="ECO:0007669"/>
    <property type="project" value="InterPro"/>
</dbReference>
<dbReference type="GO" id="GO:0005737">
    <property type="term" value="C:cytoplasm"/>
    <property type="evidence" value="ECO:0007669"/>
    <property type="project" value="TreeGrafter"/>
</dbReference>
<dbReference type="Pfam" id="PF01807">
    <property type="entry name" value="Zn_ribbon_DnaG"/>
    <property type="match status" value="1"/>
</dbReference>
<dbReference type="STRING" id="1798664.A3C93_05560"/>
<feature type="domain" description="Zinc finger CHC2-type" evidence="4">
    <location>
        <begin position="158"/>
        <end position="212"/>
    </location>
</feature>
<evidence type="ECO:0000259" key="4">
    <source>
        <dbReference type="SMART" id="SM00400"/>
    </source>
</evidence>
<dbReference type="GO" id="GO:0003899">
    <property type="term" value="F:DNA-directed RNA polymerase activity"/>
    <property type="evidence" value="ECO:0007669"/>
    <property type="project" value="InterPro"/>
</dbReference>
<dbReference type="AlphaFoldDB" id="A0A1G2DAV4"/>
<dbReference type="InterPro" id="IPR050219">
    <property type="entry name" value="DnaG_primase"/>
</dbReference>
<keyword evidence="3" id="KW-0862">Zinc</keyword>
<keyword evidence="1" id="KW-0479">Metal-binding</keyword>
<dbReference type="Proteomes" id="UP000178636">
    <property type="component" value="Unassembled WGS sequence"/>
</dbReference>
<dbReference type="InterPro" id="IPR036977">
    <property type="entry name" value="DNA_primase_Znf_CHC2"/>
</dbReference>
<keyword evidence="2" id="KW-0863">Zinc-finger</keyword>
<dbReference type="PANTHER" id="PTHR30313">
    <property type="entry name" value="DNA PRIMASE"/>
    <property type="match status" value="1"/>
</dbReference>
<dbReference type="SUPFAM" id="SSF57783">
    <property type="entry name" value="Zinc beta-ribbon"/>
    <property type="match status" value="1"/>
</dbReference>
<sequence>MEIKTIQATENAEPDWEFLDYALSLEKQWKDSRARFTDKELVDIFPEAKNIIPLKIREWEQVRHKITNSIKTKLLVIKKQSAKEHQWFWREVVKYLDGQRLVETQGHLVRLRRQLALARNDRPKNGAITDERIQRAIAVPLVDIAMRRIKLSKGGKTFFGLCPFHNERRPSFHIYHANNSFYCFGCQKGGNVITFVRELEGLSFREAIKYLTQ</sequence>
<evidence type="ECO:0000313" key="5">
    <source>
        <dbReference type="EMBL" id="OGZ10754.1"/>
    </source>
</evidence>
<dbReference type="InterPro" id="IPR002694">
    <property type="entry name" value="Znf_CHC2"/>
</dbReference>
<evidence type="ECO:0000256" key="3">
    <source>
        <dbReference type="ARBA" id="ARBA00022833"/>
    </source>
</evidence>
<accession>A0A1G2DAV4</accession>
<gene>
    <name evidence="5" type="ORF">A3C93_05560</name>
</gene>
<dbReference type="GO" id="GO:0008270">
    <property type="term" value="F:zinc ion binding"/>
    <property type="evidence" value="ECO:0007669"/>
    <property type="project" value="UniProtKB-KW"/>
</dbReference>
<organism evidence="5 6">
    <name type="scientific">Candidatus Lloydbacteria bacterium RIFCSPHIGHO2_02_FULL_54_17</name>
    <dbReference type="NCBI Taxonomy" id="1798664"/>
    <lineage>
        <taxon>Bacteria</taxon>
        <taxon>Candidatus Lloydiibacteriota</taxon>
    </lineage>
</organism>
<evidence type="ECO:0000256" key="1">
    <source>
        <dbReference type="ARBA" id="ARBA00022723"/>
    </source>
</evidence>
<dbReference type="SMART" id="SM00400">
    <property type="entry name" value="ZnF_CHCC"/>
    <property type="match status" value="1"/>
</dbReference>
<evidence type="ECO:0000313" key="6">
    <source>
        <dbReference type="Proteomes" id="UP000178636"/>
    </source>
</evidence>
<dbReference type="GO" id="GO:0006269">
    <property type="term" value="P:DNA replication, synthesis of primer"/>
    <property type="evidence" value="ECO:0007669"/>
    <property type="project" value="TreeGrafter"/>
</dbReference>
<name>A0A1G2DAV4_9BACT</name>